<evidence type="ECO:0000256" key="3">
    <source>
        <dbReference type="ARBA" id="ARBA00022842"/>
    </source>
</evidence>
<keyword evidence="1" id="KW-0479">Metal-binding</keyword>
<evidence type="ECO:0000313" key="4">
    <source>
        <dbReference type="EMBL" id="CAB4609669.1"/>
    </source>
</evidence>
<dbReference type="PANTHER" id="PTHR20854">
    <property type="entry name" value="INOSITOL MONOPHOSPHATASE"/>
    <property type="match status" value="1"/>
</dbReference>
<gene>
    <name evidence="4" type="ORF">UFOPK1835_01003</name>
</gene>
<dbReference type="PROSITE" id="PS00629">
    <property type="entry name" value="IMP_1"/>
    <property type="match status" value="1"/>
</dbReference>
<dbReference type="PRINTS" id="PR00377">
    <property type="entry name" value="IMPHPHTASES"/>
</dbReference>
<dbReference type="PANTHER" id="PTHR20854:SF4">
    <property type="entry name" value="INOSITOL-1-MONOPHOSPHATASE-RELATED"/>
    <property type="match status" value="1"/>
</dbReference>
<proteinExistence type="predicted"/>
<name>A0A6J6HCP3_9ZZZZ</name>
<organism evidence="4">
    <name type="scientific">freshwater metagenome</name>
    <dbReference type="NCBI Taxonomy" id="449393"/>
    <lineage>
        <taxon>unclassified sequences</taxon>
        <taxon>metagenomes</taxon>
        <taxon>ecological metagenomes</taxon>
    </lineage>
</organism>
<dbReference type="EMBL" id="CAEZUP010000036">
    <property type="protein sequence ID" value="CAB4609669.1"/>
    <property type="molecule type" value="Genomic_DNA"/>
</dbReference>
<evidence type="ECO:0000256" key="1">
    <source>
        <dbReference type="ARBA" id="ARBA00022723"/>
    </source>
</evidence>
<dbReference type="Pfam" id="PF00459">
    <property type="entry name" value="Inositol_P"/>
    <property type="match status" value="1"/>
</dbReference>
<dbReference type="InterPro" id="IPR020583">
    <property type="entry name" value="Inositol_monoP_metal-BS"/>
</dbReference>
<reference evidence="4" key="1">
    <citation type="submission" date="2020-05" db="EMBL/GenBank/DDBJ databases">
        <authorList>
            <person name="Chiriac C."/>
            <person name="Salcher M."/>
            <person name="Ghai R."/>
            <person name="Kavagutti S V."/>
        </authorList>
    </citation>
    <scope>NUCLEOTIDE SEQUENCE</scope>
</reference>
<dbReference type="GO" id="GO:0046872">
    <property type="term" value="F:metal ion binding"/>
    <property type="evidence" value="ECO:0007669"/>
    <property type="project" value="UniProtKB-KW"/>
</dbReference>
<accession>A0A6J6HCP3</accession>
<dbReference type="GO" id="GO:0006020">
    <property type="term" value="P:inositol metabolic process"/>
    <property type="evidence" value="ECO:0007669"/>
    <property type="project" value="TreeGrafter"/>
</dbReference>
<keyword evidence="3" id="KW-0460">Magnesium</keyword>
<dbReference type="GO" id="GO:0007165">
    <property type="term" value="P:signal transduction"/>
    <property type="evidence" value="ECO:0007669"/>
    <property type="project" value="TreeGrafter"/>
</dbReference>
<dbReference type="SUPFAM" id="SSF56655">
    <property type="entry name" value="Carbohydrate phosphatase"/>
    <property type="match status" value="1"/>
</dbReference>
<dbReference type="GO" id="GO:0008934">
    <property type="term" value="F:inositol monophosphate 1-phosphatase activity"/>
    <property type="evidence" value="ECO:0007669"/>
    <property type="project" value="TreeGrafter"/>
</dbReference>
<dbReference type="InterPro" id="IPR000760">
    <property type="entry name" value="Inositol_monophosphatase-like"/>
</dbReference>
<protein>
    <submittedName>
        <fullName evidence="4">Unannotated protein</fullName>
    </submittedName>
</protein>
<dbReference type="Gene3D" id="3.40.190.80">
    <property type="match status" value="1"/>
</dbReference>
<sequence>MNDETLCEVLDEAATAIRVALGGLDDWGLAGTRHGQYLSDLAADAAALDVFERAGLGVLSEESGRHRPGSEITVVLDPLDGSTNASRGIPWYATSLCAVDADGPRASLVINLASGDRFEAVRGGGSFCNGERLTPSGSTELRESLIALSGFPGKWLGWNQFRALGACALDLCAVAAGVVDGYLDCSWNAHGSWDYLGGMLVCTEAGALVVDAEGRDLVTFEHDDRRTPVAAATPTLLAELVDARLSIERP</sequence>
<dbReference type="AlphaFoldDB" id="A0A6J6HCP3"/>
<evidence type="ECO:0000256" key="2">
    <source>
        <dbReference type="ARBA" id="ARBA00022801"/>
    </source>
</evidence>
<keyword evidence="2" id="KW-0378">Hydrolase</keyword>
<dbReference type="Gene3D" id="3.30.540.10">
    <property type="entry name" value="Fructose-1,6-Bisphosphatase, subunit A, domain 1"/>
    <property type="match status" value="1"/>
</dbReference>